<evidence type="ECO:0000256" key="5">
    <source>
        <dbReference type="ARBA" id="ARBA00022525"/>
    </source>
</evidence>
<evidence type="ECO:0000313" key="11">
    <source>
        <dbReference type="Proteomes" id="UP000761534"/>
    </source>
</evidence>
<evidence type="ECO:0000256" key="3">
    <source>
        <dbReference type="ARBA" id="ARBA00005798"/>
    </source>
</evidence>
<evidence type="ECO:0000256" key="8">
    <source>
        <dbReference type="SAM" id="MobiDB-lite"/>
    </source>
</evidence>
<dbReference type="OrthoDB" id="536881at2759"/>
<keyword evidence="7" id="KW-0325">Glycoprotein</keyword>
<organism evidence="10 11">
    <name type="scientific">Trichomonascus ciferrii</name>
    <dbReference type="NCBI Taxonomy" id="44093"/>
    <lineage>
        <taxon>Eukaryota</taxon>
        <taxon>Fungi</taxon>
        <taxon>Dikarya</taxon>
        <taxon>Ascomycota</taxon>
        <taxon>Saccharomycotina</taxon>
        <taxon>Dipodascomycetes</taxon>
        <taxon>Dipodascales</taxon>
        <taxon>Trichomonascaceae</taxon>
        <taxon>Trichomonascus</taxon>
        <taxon>Trichomonascus ciferrii complex</taxon>
    </lineage>
</organism>
<evidence type="ECO:0000313" key="10">
    <source>
        <dbReference type="EMBL" id="KAA8915404.1"/>
    </source>
</evidence>
<dbReference type="VEuPathDB" id="FungiDB:TRICI_002452"/>
<evidence type="ECO:0008006" key="12">
    <source>
        <dbReference type="Google" id="ProtNLM"/>
    </source>
</evidence>
<dbReference type="GO" id="GO:0031505">
    <property type="term" value="P:fungal-type cell wall organization"/>
    <property type="evidence" value="ECO:0007669"/>
    <property type="project" value="TreeGrafter"/>
</dbReference>
<dbReference type="EMBL" id="SWFS01000166">
    <property type="protein sequence ID" value="KAA8915404.1"/>
    <property type="molecule type" value="Genomic_DNA"/>
</dbReference>
<comment type="similarity">
    <text evidence="3">Belongs to the SPS2 family.</text>
</comment>
<dbReference type="PANTHER" id="PTHR31018:SF3">
    <property type="entry name" value="RECEPTOR PROTEIN-TYROSINE KINASE"/>
    <property type="match status" value="1"/>
</dbReference>
<feature type="chain" id="PRO_5025048359" description="Receptor L-domain domain-containing protein" evidence="9">
    <location>
        <begin position="20"/>
        <end position="398"/>
    </location>
</feature>
<feature type="signal peptide" evidence="9">
    <location>
        <begin position="1"/>
        <end position="19"/>
    </location>
</feature>
<dbReference type="PANTHER" id="PTHR31018">
    <property type="entry name" value="SPORULATION-SPECIFIC PROTEIN-RELATED"/>
    <property type="match status" value="1"/>
</dbReference>
<gene>
    <name evidence="10" type="ORF">TRICI_002452</name>
</gene>
<evidence type="ECO:0000256" key="2">
    <source>
        <dbReference type="ARBA" id="ARBA00004609"/>
    </source>
</evidence>
<dbReference type="InterPro" id="IPR036941">
    <property type="entry name" value="Rcpt_L-dom_sf"/>
</dbReference>
<accession>A0A642V7X9</accession>
<dbReference type="Proteomes" id="UP000761534">
    <property type="component" value="Unassembled WGS sequence"/>
</dbReference>
<keyword evidence="5" id="KW-0964">Secreted</keyword>
<dbReference type="GO" id="GO:0005886">
    <property type="term" value="C:plasma membrane"/>
    <property type="evidence" value="ECO:0007669"/>
    <property type="project" value="UniProtKB-SubCell"/>
</dbReference>
<dbReference type="AlphaFoldDB" id="A0A642V7X9"/>
<evidence type="ECO:0000256" key="9">
    <source>
        <dbReference type="SAM" id="SignalP"/>
    </source>
</evidence>
<keyword evidence="11" id="KW-1185">Reference proteome</keyword>
<evidence type="ECO:0000256" key="6">
    <source>
        <dbReference type="ARBA" id="ARBA00022729"/>
    </source>
</evidence>
<keyword evidence="4" id="KW-0134">Cell wall</keyword>
<dbReference type="Gene3D" id="3.80.20.20">
    <property type="entry name" value="Receptor L-domain"/>
    <property type="match status" value="2"/>
</dbReference>
<name>A0A642V7X9_9ASCO</name>
<dbReference type="GO" id="GO:0009277">
    <property type="term" value="C:fungal-type cell wall"/>
    <property type="evidence" value="ECO:0007669"/>
    <property type="project" value="TreeGrafter"/>
</dbReference>
<feature type="compositionally biased region" description="Low complexity" evidence="8">
    <location>
        <begin position="358"/>
        <end position="373"/>
    </location>
</feature>
<comment type="caution">
    <text evidence="10">The sequence shown here is derived from an EMBL/GenBank/DDBJ whole genome shotgun (WGS) entry which is preliminary data.</text>
</comment>
<reference evidence="10" key="1">
    <citation type="journal article" date="2019" name="G3 (Bethesda)">
        <title>Genome Assemblies of Two Rare Opportunistic Yeast Pathogens: Diutina rugosa (syn. Candida rugosa) and Trichomonascus ciferrii (syn. Candida ciferrii).</title>
        <authorList>
            <person name="Mixao V."/>
            <person name="Saus E."/>
            <person name="Hansen A.P."/>
            <person name="Lass-Florl C."/>
            <person name="Gabaldon T."/>
        </authorList>
    </citation>
    <scope>NUCLEOTIDE SEQUENCE</scope>
    <source>
        <strain evidence="10">CBS 4856</strain>
    </source>
</reference>
<proteinExistence type="inferred from homology"/>
<dbReference type="GO" id="GO:0009986">
    <property type="term" value="C:cell surface"/>
    <property type="evidence" value="ECO:0007669"/>
    <property type="project" value="TreeGrafter"/>
</dbReference>
<dbReference type="SUPFAM" id="SSF52058">
    <property type="entry name" value="L domain-like"/>
    <property type="match status" value="2"/>
</dbReference>
<evidence type="ECO:0000256" key="4">
    <source>
        <dbReference type="ARBA" id="ARBA00022512"/>
    </source>
</evidence>
<sequence length="398" mass="42604">MQLKKTLLSALALASTSLAIDCNKDAKISSDSDLQDLGSCSTFKGDITIQGDGVSEGTVSGLKKIEGSLIIKNATKLSKFTATDLEEISDKFDINVATILNHLEMPKLEKVGKINWITLPALSGLNFDKKVTDCKEVVISDTGLNSLEGINVEKIGTFNVNNNKYLEEVDVDVKSVSNSLDISFNAKQVSASFPQLIWANNITFRDVSDVYLPNLTDVNSSLGFINNTIKGIQCPKLKELGGSLSIVSNEKLTNVSFPKLTKIDGGFQIANNTKLKSILGFPKVKSVGGAIDFDGNFNAAQVPSLDLVKGGVHIDSKSDKFNCTSWDKKHKEGDIHGDSYVCKAKKHSTSVRLTGSNTAGSSDSEETGSSSSDGGAVAISYEYSPVLGAFAAFLFQYV</sequence>
<keyword evidence="6 9" id="KW-0732">Signal</keyword>
<protein>
    <recommendedName>
        <fullName evidence="12">Receptor L-domain domain-containing protein</fullName>
    </recommendedName>
</protein>
<comment type="subcellular location">
    <subcellularLocation>
        <location evidence="2">Cell membrane</location>
        <topology evidence="2">Lipid-anchor</topology>
        <topology evidence="2">GPI-anchor</topology>
    </subcellularLocation>
    <subcellularLocation>
        <location evidence="1">Secreted</location>
        <location evidence="1">Cell wall</location>
    </subcellularLocation>
</comment>
<evidence type="ECO:0000256" key="1">
    <source>
        <dbReference type="ARBA" id="ARBA00004191"/>
    </source>
</evidence>
<feature type="region of interest" description="Disordered" evidence="8">
    <location>
        <begin position="352"/>
        <end position="373"/>
    </location>
</feature>
<evidence type="ECO:0000256" key="7">
    <source>
        <dbReference type="ARBA" id="ARBA00023180"/>
    </source>
</evidence>
<dbReference type="InterPro" id="IPR051648">
    <property type="entry name" value="CWI-Assembly_Regulator"/>
</dbReference>